<dbReference type="SUPFAM" id="SSF52091">
    <property type="entry name" value="SpoIIaa-like"/>
    <property type="match status" value="1"/>
</dbReference>
<comment type="caution">
    <text evidence="3">The sequence shown here is derived from an EMBL/GenBank/DDBJ whole genome shotgun (WGS) entry which is preliminary data.</text>
</comment>
<dbReference type="InterPro" id="IPR002645">
    <property type="entry name" value="STAS_dom"/>
</dbReference>
<protein>
    <submittedName>
        <fullName evidence="3">RsbT co-antagonist protein RsbRD</fullName>
    </submittedName>
</protein>
<dbReference type="STRING" id="1371.GCA_900166605_02254"/>
<dbReference type="AlphaFoldDB" id="A0A510Y1M6"/>
<dbReference type="OrthoDB" id="9800154at2"/>
<keyword evidence="1" id="KW-0597">Phosphoprotein</keyword>
<evidence type="ECO:0000313" key="4">
    <source>
        <dbReference type="Proteomes" id="UP000321051"/>
    </source>
</evidence>
<dbReference type="EMBL" id="BJUN01000001">
    <property type="protein sequence ID" value="GEK57206.1"/>
    <property type="molecule type" value="Genomic_DNA"/>
</dbReference>
<dbReference type="InterPro" id="IPR051932">
    <property type="entry name" value="Bact_StressResp_Reg"/>
</dbReference>
<keyword evidence="4" id="KW-1185">Reference proteome</keyword>
<dbReference type="InterPro" id="IPR036513">
    <property type="entry name" value="STAS_dom_sf"/>
</dbReference>
<dbReference type="PROSITE" id="PS50801">
    <property type="entry name" value="STAS"/>
    <property type="match status" value="1"/>
</dbReference>
<dbReference type="Gene3D" id="3.30.750.24">
    <property type="entry name" value="STAS domain"/>
    <property type="match status" value="1"/>
</dbReference>
<gene>
    <name evidence="3" type="primary">rsbRD</name>
    <name evidence="3" type="ORF">MHA01_01110</name>
</gene>
<organism evidence="3 4">
    <name type="scientific">Marinococcus halophilus</name>
    <dbReference type="NCBI Taxonomy" id="1371"/>
    <lineage>
        <taxon>Bacteria</taxon>
        <taxon>Bacillati</taxon>
        <taxon>Bacillota</taxon>
        <taxon>Bacilli</taxon>
        <taxon>Bacillales</taxon>
        <taxon>Bacillaceae</taxon>
        <taxon>Marinococcus</taxon>
    </lineage>
</organism>
<dbReference type="Proteomes" id="UP000321051">
    <property type="component" value="Unassembled WGS sequence"/>
</dbReference>
<name>A0A510Y1M6_MARHA</name>
<dbReference type="Pfam" id="PF01740">
    <property type="entry name" value="STAS"/>
    <property type="match status" value="1"/>
</dbReference>
<dbReference type="RefSeq" id="WP_094907816.1">
    <property type="nucleotide sequence ID" value="NZ_BJUN01000001.1"/>
</dbReference>
<evidence type="ECO:0000313" key="3">
    <source>
        <dbReference type="EMBL" id="GEK57206.1"/>
    </source>
</evidence>
<feature type="domain" description="STAS" evidence="2">
    <location>
        <begin position="157"/>
        <end position="268"/>
    </location>
</feature>
<dbReference type="PANTHER" id="PTHR33745">
    <property type="entry name" value="RSBT ANTAGONIST PROTEIN RSBS-RELATED"/>
    <property type="match status" value="1"/>
</dbReference>
<dbReference type="CDD" id="cd07041">
    <property type="entry name" value="STAS_RsbR_RsbS_like"/>
    <property type="match status" value="1"/>
</dbReference>
<dbReference type="PANTHER" id="PTHR33745:SF3">
    <property type="entry name" value="RSBT CO-ANTAGONIST PROTEIN RSBRC"/>
    <property type="match status" value="1"/>
</dbReference>
<accession>A0A510Y1M6</accession>
<reference evidence="3 4" key="1">
    <citation type="submission" date="2019-07" db="EMBL/GenBank/DDBJ databases">
        <title>Whole genome shotgun sequence of Marinococcus halophilus NBRC 102359.</title>
        <authorList>
            <person name="Hosoyama A."/>
            <person name="Uohara A."/>
            <person name="Ohji S."/>
            <person name="Ichikawa N."/>
        </authorList>
    </citation>
    <scope>NUCLEOTIDE SEQUENCE [LARGE SCALE GENOMIC DNA]</scope>
    <source>
        <strain evidence="3 4">NBRC 102359</strain>
    </source>
</reference>
<proteinExistence type="predicted"/>
<sequence>MSKQLYDFMLSHAEEIVNTWMEDIEAQSEAIYPNDAERREAFRERLNGFIQETAKAVIGEEPSLTDWAQLTAMDGLENQGPRFYSVEFFRVGRVDLWNRLSQYIKEREDELSPLKVAEWAEQIHSVFEKGLELVNQYYYQMNEAQLEAQQQMMVELSVPIIKLIEDIGVLPLVGEIDTHRAKMIEDVTLSEVAKLELDVLIIDMSGVPIIDTMVAQQLFNLHHGLSLIGTEIIITGIRPEIAETAVRLGIDFSKVKTFAHLQQALEQKVNIQMKNS</sequence>
<evidence type="ECO:0000256" key="1">
    <source>
        <dbReference type="ARBA" id="ARBA00022553"/>
    </source>
</evidence>
<evidence type="ECO:0000259" key="2">
    <source>
        <dbReference type="PROSITE" id="PS50801"/>
    </source>
</evidence>